<evidence type="ECO:0000313" key="2">
    <source>
        <dbReference type="Proteomes" id="UP001152888"/>
    </source>
</evidence>
<protein>
    <submittedName>
        <fullName evidence="1">Uncharacterized protein</fullName>
    </submittedName>
</protein>
<sequence>MSCQLPKTRKGKKLKRTDCRLGKEGGVIFQMPWKRGVANLTEYNGRKIAERLFKLVKRMKAICKQKGVGETGCVLNLIIDL</sequence>
<dbReference type="EMBL" id="CAKOFQ010006783">
    <property type="protein sequence ID" value="CAH1971218.1"/>
    <property type="molecule type" value="Genomic_DNA"/>
</dbReference>
<evidence type="ECO:0000313" key="1">
    <source>
        <dbReference type="EMBL" id="CAH1971218.1"/>
    </source>
</evidence>
<proteinExistence type="predicted"/>
<name>A0A9P0KGV8_ACAOB</name>
<dbReference type="Proteomes" id="UP001152888">
    <property type="component" value="Unassembled WGS sequence"/>
</dbReference>
<comment type="caution">
    <text evidence="1">The sequence shown here is derived from an EMBL/GenBank/DDBJ whole genome shotgun (WGS) entry which is preliminary data.</text>
</comment>
<dbReference type="AlphaFoldDB" id="A0A9P0KGV8"/>
<keyword evidence="2" id="KW-1185">Reference proteome</keyword>
<gene>
    <name evidence="1" type="ORF">ACAOBT_LOCUS9323</name>
</gene>
<organism evidence="1 2">
    <name type="scientific">Acanthoscelides obtectus</name>
    <name type="common">Bean weevil</name>
    <name type="synonym">Bruchus obtectus</name>
    <dbReference type="NCBI Taxonomy" id="200917"/>
    <lineage>
        <taxon>Eukaryota</taxon>
        <taxon>Metazoa</taxon>
        <taxon>Ecdysozoa</taxon>
        <taxon>Arthropoda</taxon>
        <taxon>Hexapoda</taxon>
        <taxon>Insecta</taxon>
        <taxon>Pterygota</taxon>
        <taxon>Neoptera</taxon>
        <taxon>Endopterygota</taxon>
        <taxon>Coleoptera</taxon>
        <taxon>Polyphaga</taxon>
        <taxon>Cucujiformia</taxon>
        <taxon>Chrysomeloidea</taxon>
        <taxon>Chrysomelidae</taxon>
        <taxon>Bruchinae</taxon>
        <taxon>Bruchini</taxon>
        <taxon>Acanthoscelides</taxon>
    </lineage>
</organism>
<accession>A0A9P0KGV8</accession>
<reference evidence="1" key="1">
    <citation type="submission" date="2022-03" db="EMBL/GenBank/DDBJ databases">
        <authorList>
            <person name="Sayadi A."/>
        </authorList>
    </citation>
    <scope>NUCLEOTIDE SEQUENCE</scope>
</reference>